<evidence type="ECO:0000313" key="4">
    <source>
        <dbReference type="Proteomes" id="UP001198163"/>
    </source>
</evidence>
<keyword evidence="1" id="KW-0145">Chemotaxis</keyword>
<accession>A0AAE3EK30</accession>
<dbReference type="Pfam" id="PF13690">
    <property type="entry name" value="CheX"/>
    <property type="match status" value="1"/>
</dbReference>
<gene>
    <name evidence="3" type="ORF">K7J14_15790</name>
</gene>
<feature type="domain" description="Chemotaxis phosphatase CheX-like" evidence="2">
    <location>
        <begin position="43"/>
        <end position="140"/>
    </location>
</feature>
<name>A0AAE3EK30_9SPIR</name>
<dbReference type="SUPFAM" id="SSF103039">
    <property type="entry name" value="CheC-like"/>
    <property type="match status" value="1"/>
</dbReference>
<dbReference type="InterPro" id="IPR028976">
    <property type="entry name" value="CheC-like_sf"/>
</dbReference>
<comment type="caution">
    <text evidence="3">The sequence shown here is derived from an EMBL/GenBank/DDBJ whole genome shotgun (WGS) entry which is preliminary data.</text>
</comment>
<sequence length="155" mass="17121">MDVKIINPFLSSALNLFSHMFSIDAQAGEPYLLGDELKHRWEISGILGLTGDYQGLVGFRLPRLLADKMLERSGIETKTEEERQETVYGMIGEMTNIIAGNASSAIDHASIDISPPVVIFGENHRIAWPKTMPVIAIPFSSPSGPFEVDVCFKKK</sequence>
<evidence type="ECO:0000313" key="3">
    <source>
        <dbReference type="EMBL" id="MCD1656162.1"/>
    </source>
</evidence>
<dbReference type="PANTHER" id="PTHR39452:SF1">
    <property type="entry name" value="CHEY-P PHOSPHATASE CHEX"/>
    <property type="match status" value="1"/>
</dbReference>
<proteinExistence type="predicted"/>
<reference evidence="3" key="1">
    <citation type="submission" date="2021-08" db="EMBL/GenBank/DDBJ databases">
        <title>Comparative analyses of Brucepasteria parasyntrophica and Teretinema zuelzerae.</title>
        <authorList>
            <person name="Song Y."/>
            <person name="Brune A."/>
        </authorList>
    </citation>
    <scope>NUCLEOTIDE SEQUENCE</scope>
    <source>
        <strain evidence="3">DSM 1903</strain>
    </source>
</reference>
<dbReference type="CDD" id="cd17906">
    <property type="entry name" value="CheX"/>
    <property type="match status" value="1"/>
</dbReference>
<dbReference type="Proteomes" id="UP001198163">
    <property type="component" value="Unassembled WGS sequence"/>
</dbReference>
<dbReference type="EMBL" id="JAINWA010000003">
    <property type="protein sequence ID" value="MCD1656162.1"/>
    <property type="molecule type" value="Genomic_DNA"/>
</dbReference>
<dbReference type="InterPro" id="IPR038756">
    <property type="entry name" value="CheX-like"/>
</dbReference>
<dbReference type="AlphaFoldDB" id="A0AAE3EK30"/>
<evidence type="ECO:0000259" key="2">
    <source>
        <dbReference type="Pfam" id="PF13690"/>
    </source>
</evidence>
<protein>
    <submittedName>
        <fullName evidence="3">Chemotaxis protein CheX</fullName>
    </submittedName>
</protein>
<evidence type="ECO:0000256" key="1">
    <source>
        <dbReference type="ARBA" id="ARBA00022500"/>
    </source>
</evidence>
<organism evidence="3 4">
    <name type="scientific">Teretinema zuelzerae</name>
    <dbReference type="NCBI Taxonomy" id="156"/>
    <lineage>
        <taxon>Bacteria</taxon>
        <taxon>Pseudomonadati</taxon>
        <taxon>Spirochaetota</taxon>
        <taxon>Spirochaetia</taxon>
        <taxon>Spirochaetales</taxon>
        <taxon>Treponemataceae</taxon>
        <taxon>Teretinema</taxon>
    </lineage>
</organism>
<dbReference type="PANTHER" id="PTHR39452">
    <property type="entry name" value="CHEY-P PHOSPHATASE CHEX"/>
    <property type="match status" value="1"/>
</dbReference>
<dbReference type="GO" id="GO:0006935">
    <property type="term" value="P:chemotaxis"/>
    <property type="evidence" value="ECO:0007669"/>
    <property type="project" value="UniProtKB-KW"/>
</dbReference>
<dbReference type="InterPro" id="IPR028051">
    <property type="entry name" value="CheX-like_dom"/>
</dbReference>
<dbReference type="Gene3D" id="3.40.1550.10">
    <property type="entry name" value="CheC-like"/>
    <property type="match status" value="1"/>
</dbReference>
<keyword evidence="4" id="KW-1185">Reference proteome</keyword>